<dbReference type="InterPro" id="IPR015824">
    <property type="entry name" value="Phosphoglycerate_kinase_N"/>
</dbReference>
<accession>A0A1F7RQ69</accession>
<dbReference type="EC" id="2.7.2.3" evidence="5 13"/>
<feature type="binding site" evidence="13">
    <location>
        <position position="116"/>
    </location>
    <ligand>
        <name>substrate</name>
    </ligand>
</feature>
<dbReference type="GO" id="GO:0006096">
    <property type="term" value="P:glycolytic process"/>
    <property type="evidence" value="ECO:0007669"/>
    <property type="project" value="UniProtKB-UniRule"/>
</dbReference>
<dbReference type="GO" id="GO:0005524">
    <property type="term" value="F:ATP binding"/>
    <property type="evidence" value="ECO:0007669"/>
    <property type="project" value="UniProtKB-KW"/>
</dbReference>
<evidence type="ECO:0000256" key="10">
    <source>
        <dbReference type="ARBA" id="ARBA00022777"/>
    </source>
</evidence>
<evidence type="ECO:0000313" key="18">
    <source>
        <dbReference type="Proteomes" id="UP000178797"/>
    </source>
</evidence>
<organism evidence="17 18">
    <name type="scientific">Candidatus Schekmanbacteria bacterium RBG_16_38_10</name>
    <dbReference type="NCBI Taxonomy" id="1817879"/>
    <lineage>
        <taxon>Bacteria</taxon>
        <taxon>Candidatus Schekmaniibacteriota</taxon>
    </lineage>
</organism>
<keyword evidence="7 13" id="KW-0963">Cytoplasm</keyword>
<dbReference type="Pfam" id="PF00162">
    <property type="entry name" value="PGK"/>
    <property type="match status" value="1"/>
</dbReference>
<evidence type="ECO:0000256" key="7">
    <source>
        <dbReference type="ARBA" id="ARBA00022490"/>
    </source>
</evidence>
<dbReference type="Gene3D" id="3.40.50.1260">
    <property type="entry name" value="Phosphoglycerate kinase, N-terminal domain"/>
    <property type="match status" value="2"/>
</dbReference>
<evidence type="ECO:0000256" key="4">
    <source>
        <dbReference type="ARBA" id="ARBA00011245"/>
    </source>
</evidence>
<comment type="pathway">
    <text evidence="2 13">Carbohydrate degradation; glycolysis; pyruvate from D-glyceraldehyde 3-phosphate: step 2/5.</text>
</comment>
<evidence type="ECO:0000256" key="13">
    <source>
        <dbReference type="HAMAP-Rule" id="MF_00145"/>
    </source>
</evidence>
<proteinExistence type="inferred from homology"/>
<feature type="binding site" evidence="13 15">
    <location>
        <position position="321"/>
    </location>
    <ligand>
        <name>ATP</name>
        <dbReference type="ChEBI" id="CHEBI:30616"/>
    </ligand>
</feature>
<comment type="catalytic activity">
    <reaction evidence="1 13 16">
        <text>(2R)-3-phosphoglycerate + ATP = (2R)-3-phospho-glyceroyl phosphate + ADP</text>
        <dbReference type="Rhea" id="RHEA:14801"/>
        <dbReference type="ChEBI" id="CHEBI:30616"/>
        <dbReference type="ChEBI" id="CHEBI:57604"/>
        <dbReference type="ChEBI" id="CHEBI:58272"/>
        <dbReference type="ChEBI" id="CHEBI:456216"/>
        <dbReference type="EC" id="2.7.2.3"/>
    </reaction>
</comment>
<evidence type="ECO:0000256" key="2">
    <source>
        <dbReference type="ARBA" id="ARBA00004838"/>
    </source>
</evidence>
<evidence type="ECO:0000256" key="8">
    <source>
        <dbReference type="ARBA" id="ARBA00022679"/>
    </source>
</evidence>
<dbReference type="EMBL" id="MGDE01000215">
    <property type="protein sequence ID" value="OGL43673.1"/>
    <property type="molecule type" value="Genomic_DNA"/>
</dbReference>
<evidence type="ECO:0000256" key="16">
    <source>
        <dbReference type="RuleBase" id="RU000532"/>
    </source>
</evidence>
<name>A0A1F7RQ69_9BACT</name>
<keyword evidence="9 13" id="KW-0547">Nucleotide-binding</keyword>
<dbReference type="UniPathway" id="UPA00109">
    <property type="reaction ID" value="UER00185"/>
</dbReference>
<evidence type="ECO:0000256" key="12">
    <source>
        <dbReference type="ARBA" id="ARBA00023152"/>
    </source>
</evidence>
<comment type="caution">
    <text evidence="13">Lacks conserved residue(s) required for the propagation of feature annotation.</text>
</comment>
<comment type="subunit">
    <text evidence="4 13">Monomer.</text>
</comment>
<evidence type="ECO:0000256" key="11">
    <source>
        <dbReference type="ARBA" id="ARBA00022840"/>
    </source>
</evidence>
<comment type="caution">
    <text evidence="17">The sequence shown here is derived from an EMBL/GenBank/DDBJ whole genome shotgun (WGS) entry which is preliminary data.</text>
</comment>
<feature type="binding site" evidence="13">
    <location>
        <position position="149"/>
    </location>
    <ligand>
        <name>substrate</name>
    </ligand>
</feature>
<dbReference type="PANTHER" id="PTHR11406">
    <property type="entry name" value="PHOSPHOGLYCERATE KINASE"/>
    <property type="match status" value="1"/>
</dbReference>
<evidence type="ECO:0000313" key="17">
    <source>
        <dbReference type="EMBL" id="OGL43673.1"/>
    </source>
</evidence>
<dbReference type="PANTHER" id="PTHR11406:SF23">
    <property type="entry name" value="PHOSPHOGLYCERATE KINASE 1, CHLOROPLASTIC-RELATED"/>
    <property type="match status" value="1"/>
</dbReference>
<dbReference type="PRINTS" id="PR00477">
    <property type="entry name" value="PHGLYCKINASE"/>
</dbReference>
<keyword evidence="10 13" id="KW-0418">Kinase</keyword>
<dbReference type="PIRSF" id="PIRSF000724">
    <property type="entry name" value="Pgk"/>
    <property type="match status" value="1"/>
</dbReference>
<evidence type="ECO:0000256" key="9">
    <source>
        <dbReference type="ARBA" id="ARBA00022741"/>
    </source>
</evidence>
<dbReference type="FunFam" id="3.40.50.1260:FF:000031">
    <property type="entry name" value="Phosphoglycerate kinase 1"/>
    <property type="match status" value="1"/>
</dbReference>
<dbReference type="SUPFAM" id="SSF53748">
    <property type="entry name" value="Phosphoglycerate kinase"/>
    <property type="match status" value="1"/>
</dbReference>
<dbReference type="AlphaFoldDB" id="A0A1F7RQ69"/>
<dbReference type="FunFam" id="3.40.50.1260:FF:000006">
    <property type="entry name" value="Phosphoglycerate kinase"/>
    <property type="match status" value="1"/>
</dbReference>
<dbReference type="GO" id="GO:0005829">
    <property type="term" value="C:cytosol"/>
    <property type="evidence" value="ECO:0007669"/>
    <property type="project" value="TreeGrafter"/>
</dbReference>
<sequence>MKTIRRVNLKGKRAILRVDFNVPMEKTKILDDSRIKEALPTIQYLIEKGASVVIISHLGRPEGKRVSALSLKPAAKRLEKLLGKKVEFLSETTGLKAREKAAKLKPGQVLILENLRFTPYEELGDTEFAKKLAKMGNIFVQEAFSCAHRPHASMLAITKFLPSYAGLHFEKECTKASKILREPKKPFVFITGGKKIGTKIEILKSIIERADIVLLGGGIANTFLVAEGHEVGKSFYEEDYVSDAETVIRDAYDKGVEILFPCDVVTAKNVSDTARTEEKDVQQIEASDIIVDIGPKTVSKYAQPIKFAGTIFWNGPVGIAECKKFSNGTKALANMITGNERVSVVGGGDTVAVLGDLRVMDSFTHVSTAGGAMMEFIAGAKMPVIEALR</sequence>
<dbReference type="GO" id="GO:0004618">
    <property type="term" value="F:phosphoglycerate kinase activity"/>
    <property type="evidence" value="ECO:0007669"/>
    <property type="project" value="UniProtKB-UniRule"/>
</dbReference>
<evidence type="ECO:0000256" key="1">
    <source>
        <dbReference type="ARBA" id="ARBA00000642"/>
    </source>
</evidence>
<dbReference type="Proteomes" id="UP000178797">
    <property type="component" value="Unassembled WGS sequence"/>
</dbReference>
<keyword evidence="12 13" id="KW-0324">Glycolysis</keyword>
<evidence type="ECO:0000256" key="14">
    <source>
        <dbReference type="PIRSR" id="PIRSR000724-1"/>
    </source>
</evidence>
<feature type="binding site" evidence="14">
    <location>
        <position position="149"/>
    </location>
    <ligand>
        <name>(2R)-3-phosphoglycerate</name>
        <dbReference type="ChEBI" id="CHEBI:58272"/>
    </ligand>
</feature>
<dbReference type="InterPro" id="IPR001576">
    <property type="entry name" value="Phosphoglycerate_kinase"/>
</dbReference>
<feature type="binding site" evidence="13 14">
    <location>
        <begin position="57"/>
        <end position="60"/>
    </location>
    <ligand>
        <name>substrate</name>
    </ligand>
</feature>
<evidence type="ECO:0000256" key="5">
    <source>
        <dbReference type="ARBA" id="ARBA00013061"/>
    </source>
</evidence>
<feature type="binding site" evidence="14">
    <location>
        <position position="116"/>
    </location>
    <ligand>
        <name>(2R)-3-phosphoglycerate</name>
        <dbReference type="ChEBI" id="CHEBI:58272"/>
    </ligand>
</feature>
<feature type="binding site" evidence="13 14">
    <location>
        <begin position="19"/>
        <end position="21"/>
    </location>
    <ligand>
        <name>substrate</name>
    </ligand>
</feature>
<evidence type="ECO:0000256" key="15">
    <source>
        <dbReference type="PIRSR" id="PIRSR000724-2"/>
    </source>
</evidence>
<feature type="binding site" evidence="13 15">
    <location>
        <begin position="347"/>
        <end position="350"/>
    </location>
    <ligand>
        <name>ATP</name>
        <dbReference type="ChEBI" id="CHEBI:30616"/>
    </ligand>
</feature>
<keyword evidence="11 13" id="KW-0067">ATP-binding</keyword>
<reference evidence="17 18" key="1">
    <citation type="journal article" date="2016" name="Nat. Commun.">
        <title>Thousands of microbial genomes shed light on interconnected biogeochemical processes in an aquifer system.</title>
        <authorList>
            <person name="Anantharaman K."/>
            <person name="Brown C.T."/>
            <person name="Hug L.A."/>
            <person name="Sharon I."/>
            <person name="Castelle C.J."/>
            <person name="Probst A.J."/>
            <person name="Thomas B.C."/>
            <person name="Singh A."/>
            <person name="Wilkins M.J."/>
            <person name="Karaoz U."/>
            <person name="Brodie E.L."/>
            <person name="Williams K.H."/>
            <person name="Hubbard S.S."/>
            <person name="Banfield J.F."/>
        </authorList>
    </citation>
    <scope>NUCLEOTIDE SEQUENCE [LARGE SCALE GENOMIC DNA]</scope>
</reference>
<dbReference type="HAMAP" id="MF_00145">
    <property type="entry name" value="Phosphoglyc_kinase"/>
    <property type="match status" value="1"/>
</dbReference>
<keyword evidence="8 13" id="KW-0808">Transferase</keyword>
<feature type="binding site" evidence="13 15">
    <location>
        <position position="199"/>
    </location>
    <ligand>
        <name>ATP</name>
        <dbReference type="ChEBI" id="CHEBI:30616"/>
    </ligand>
</feature>
<dbReference type="GO" id="GO:0006094">
    <property type="term" value="P:gluconeogenesis"/>
    <property type="evidence" value="ECO:0007669"/>
    <property type="project" value="TreeGrafter"/>
</dbReference>
<protein>
    <recommendedName>
        <fullName evidence="6 13">Phosphoglycerate kinase</fullName>
        <ecNumber evidence="5 13">2.7.2.3</ecNumber>
    </recommendedName>
</protein>
<dbReference type="InterPro" id="IPR036043">
    <property type="entry name" value="Phosphoglycerate_kinase_sf"/>
</dbReference>
<comment type="subcellular location">
    <subcellularLocation>
        <location evidence="13">Cytoplasm</location>
    </subcellularLocation>
</comment>
<gene>
    <name evidence="13" type="primary">pgk</name>
    <name evidence="17" type="ORF">A2W05_08915</name>
</gene>
<evidence type="ECO:0000256" key="6">
    <source>
        <dbReference type="ARBA" id="ARBA00016471"/>
    </source>
</evidence>
<evidence type="ECO:0000256" key="3">
    <source>
        <dbReference type="ARBA" id="ARBA00008982"/>
    </source>
</evidence>
<feature type="binding site" evidence="14">
    <location>
        <position position="34"/>
    </location>
    <ligand>
        <name>(2R)-3-phosphoglycerate</name>
        <dbReference type="ChEBI" id="CHEBI:58272"/>
    </ligand>
</feature>
<comment type="similarity">
    <text evidence="3 13 16">Belongs to the phosphoglycerate kinase family.</text>
</comment>
<dbReference type="GO" id="GO:0043531">
    <property type="term" value="F:ADP binding"/>
    <property type="evidence" value="ECO:0007669"/>
    <property type="project" value="TreeGrafter"/>
</dbReference>
<feature type="binding site" evidence="13">
    <location>
        <position position="34"/>
    </location>
    <ligand>
        <name>substrate</name>
    </ligand>
</feature>